<gene>
    <name evidence="2" type="ORF">PROAA_2780004</name>
</gene>
<dbReference type="AlphaFoldDB" id="A0A1A8XTR3"/>
<sequence>MSMEYIRTTYGVPAKLGGRVEYTHPSPAKMGTITGTRGARLRIRLDGDDHSGNYHPTWELNYLPPSTMQELRDATPEPAHGCGHMQGRGAA</sequence>
<dbReference type="EMBL" id="FLQY01000199">
    <property type="protein sequence ID" value="SBT08455.1"/>
    <property type="molecule type" value="Genomic_DNA"/>
</dbReference>
<dbReference type="Proteomes" id="UP000199600">
    <property type="component" value="Unassembled WGS sequence"/>
</dbReference>
<evidence type="ECO:0000256" key="1">
    <source>
        <dbReference type="SAM" id="MobiDB-lite"/>
    </source>
</evidence>
<protein>
    <submittedName>
        <fullName evidence="2">Uncharacterized protein</fullName>
    </submittedName>
</protein>
<evidence type="ECO:0000313" key="3">
    <source>
        <dbReference type="Proteomes" id="UP000199600"/>
    </source>
</evidence>
<keyword evidence="3" id="KW-1185">Reference proteome</keyword>
<dbReference type="RefSeq" id="WP_186411238.1">
    <property type="nucleotide sequence ID" value="NZ_FLQY01000199.1"/>
</dbReference>
<organism evidence="2 3">
    <name type="scientific">Candidatus Propionivibrio aalborgensis</name>
    <dbReference type="NCBI Taxonomy" id="1860101"/>
    <lineage>
        <taxon>Bacteria</taxon>
        <taxon>Pseudomonadati</taxon>
        <taxon>Pseudomonadota</taxon>
        <taxon>Betaproteobacteria</taxon>
        <taxon>Rhodocyclales</taxon>
        <taxon>Rhodocyclaceae</taxon>
        <taxon>Propionivibrio</taxon>
    </lineage>
</organism>
<name>A0A1A8XTR3_9RHOO</name>
<proteinExistence type="predicted"/>
<feature type="region of interest" description="Disordered" evidence="1">
    <location>
        <begin position="71"/>
        <end position="91"/>
    </location>
</feature>
<accession>A0A1A8XTR3</accession>
<evidence type="ECO:0000313" key="2">
    <source>
        <dbReference type="EMBL" id="SBT08455.1"/>
    </source>
</evidence>
<reference evidence="2 3" key="1">
    <citation type="submission" date="2016-06" db="EMBL/GenBank/DDBJ databases">
        <authorList>
            <person name="Kjaerup R.B."/>
            <person name="Dalgaard T.S."/>
            <person name="Juul-Madsen H.R."/>
        </authorList>
    </citation>
    <scope>NUCLEOTIDE SEQUENCE [LARGE SCALE GENOMIC DNA]</scope>
    <source>
        <strain evidence="2">2</strain>
    </source>
</reference>